<evidence type="ECO:0000256" key="1">
    <source>
        <dbReference type="SAM" id="Phobius"/>
    </source>
</evidence>
<protein>
    <recommendedName>
        <fullName evidence="4">Cardiolipin synthase N-terminal domain-containing protein</fullName>
    </recommendedName>
</protein>
<feature type="transmembrane region" description="Helical" evidence="1">
    <location>
        <begin position="38"/>
        <end position="57"/>
    </location>
</feature>
<name>A0A077LX32_9MICO</name>
<dbReference type="EMBL" id="CAJB01000108">
    <property type="protein sequence ID" value="CCH77437.1"/>
    <property type="molecule type" value="Genomic_DNA"/>
</dbReference>
<sequence>MELSHVVVLAVVLLLLGLTVRAMVLTVRWPGWSTATKIYWVAGLVVLPFVALVPWYLTWRSRRSGSEPITT</sequence>
<evidence type="ECO:0000313" key="3">
    <source>
        <dbReference type="Proteomes" id="UP000035721"/>
    </source>
</evidence>
<organism evidence="2 3">
    <name type="scientific">Nostocoides japonicum T1-X7</name>
    <dbReference type="NCBI Taxonomy" id="1194083"/>
    <lineage>
        <taxon>Bacteria</taxon>
        <taxon>Bacillati</taxon>
        <taxon>Actinomycetota</taxon>
        <taxon>Actinomycetes</taxon>
        <taxon>Micrococcales</taxon>
        <taxon>Intrasporangiaceae</taxon>
        <taxon>Nostocoides</taxon>
    </lineage>
</organism>
<reference evidence="2 3" key="1">
    <citation type="journal article" date="2013" name="ISME J.">
        <title>A metabolic model for members of the genus Tetrasphaera involved in enhanced biological phosphorus removal.</title>
        <authorList>
            <person name="Kristiansen R."/>
            <person name="Nguyen H.T.T."/>
            <person name="Saunders A.M."/>
            <person name="Nielsen J.L."/>
            <person name="Wimmer R."/>
            <person name="Le V.Q."/>
            <person name="McIlroy S.J."/>
            <person name="Petrovski S."/>
            <person name="Seviour R.J."/>
            <person name="Calteau A."/>
            <person name="Nielsen K.L."/>
            <person name="Nielsen P.H."/>
        </authorList>
    </citation>
    <scope>NUCLEOTIDE SEQUENCE [LARGE SCALE GENOMIC DNA]</scope>
    <source>
        <strain evidence="2 3">T1-X7</strain>
    </source>
</reference>
<keyword evidence="1" id="KW-1133">Transmembrane helix</keyword>
<proteinExistence type="predicted"/>
<gene>
    <name evidence="2" type="ORF">BN12_1960005</name>
</gene>
<keyword evidence="3" id="KW-1185">Reference proteome</keyword>
<dbReference type="Proteomes" id="UP000035721">
    <property type="component" value="Unassembled WGS sequence"/>
</dbReference>
<comment type="caution">
    <text evidence="2">The sequence shown here is derived from an EMBL/GenBank/DDBJ whole genome shotgun (WGS) entry which is preliminary data.</text>
</comment>
<dbReference type="AlphaFoldDB" id="A0A077LX32"/>
<evidence type="ECO:0008006" key="4">
    <source>
        <dbReference type="Google" id="ProtNLM"/>
    </source>
</evidence>
<evidence type="ECO:0000313" key="2">
    <source>
        <dbReference type="EMBL" id="CCH77437.1"/>
    </source>
</evidence>
<keyword evidence="1" id="KW-0472">Membrane</keyword>
<accession>A0A077LX32</accession>
<keyword evidence="1" id="KW-0812">Transmembrane</keyword>